<comment type="similarity">
    <text evidence="1">Belongs to the ABC transporter superfamily.</text>
</comment>
<dbReference type="AlphaFoldDB" id="A0A140E5Z8"/>
<dbReference type="GO" id="GO:0016887">
    <property type="term" value="F:ATP hydrolysis activity"/>
    <property type="evidence" value="ECO:0007669"/>
    <property type="project" value="InterPro"/>
</dbReference>
<gene>
    <name evidence="6" type="ORF">JT25_020410</name>
</gene>
<dbReference type="InterPro" id="IPR003439">
    <property type="entry name" value="ABC_transporter-like_ATP-bd"/>
</dbReference>
<dbReference type="Proteomes" id="UP000030512">
    <property type="component" value="Chromosome"/>
</dbReference>
<keyword evidence="3" id="KW-0547">Nucleotide-binding</keyword>
<name>A0A140E5Z8_9GAMM</name>
<dbReference type="PANTHER" id="PTHR43335:SF2">
    <property type="entry name" value="ABC TRANSPORTER, ATP-BINDING PROTEIN"/>
    <property type="match status" value="1"/>
</dbReference>
<evidence type="ECO:0000256" key="4">
    <source>
        <dbReference type="ARBA" id="ARBA00022840"/>
    </source>
</evidence>
<organism evidence="6 7">
    <name type="scientific">Methylomonas denitrificans</name>
    <dbReference type="NCBI Taxonomy" id="1538553"/>
    <lineage>
        <taxon>Bacteria</taxon>
        <taxon>Pseudomonadati</taxon>
        <taxon>Pseudomonadota</taxon>
        <taxon>Gammaproteobacteria</taxon>
        <taxon>Methylococcales</taxon>
        <taxon>Methylococcaceae</taxon>
        <taxon>Methylomonas</taxon>
    </lineage>
</organism>
<protein>
    <submittedName>
        <fullName evidence="6">ABC transporter</fullName>
    </submittedName>
</protein>
<dbReference type="STRING" id="1538553.JT25_020410"/>
<sequence>MITVDKLIFEYPGLRALDDVSFDIVQGSITALVGPNGAGKTTLLRCMAALDQPVSGAINIAGIDVLEQPRDCHRIIGYLSDFFGLYQRLTVRQCLHYVARAQGILEADCAAAIDDVSRRLHIQDRLENSPAELSRGLRQRVAIAQAIIHKPPVVLLDEPASGLDPEARHELAELFLDLQAQGMTLLVSSHILAELEAYCTDMLVLRQGRIVEQVAVKAPSLLKPFKLLLAKPVDNLLRLLQSLPEIKVLNSDYKQQALLQLDGDAAQQHRVLKALIALDLPVCEFAPVSSNLQDAYLQTIRQNS</sequence>
<dbReference type="RefSeq" id="WP_062329521.1">
    <property type="nucleotide sequence ID" value="NZ_CP014476.1"/>
</dbReference>
<reference evidence="6 7" key="1">
    <citation type="journal article" date="2015" name="Environ. Microbiol.">
        <title>Methane oxidation coupled to nitrate reduction under hypoxia by the Gammaproteobacterium Methylomonas denitrificans, sp. nov. type strain FJG1.</title>
        <authorList>
            <person name="Kits K.D."/>
            <person name="Klotz M.G."/>
            <person name="Stein L.Y."/>
        </authorList>
    </citation>
    <scope>NUCLEOTIDE SEQUENCE [LARGE SCALE GENOMIC DNA]</scope>
    <source>
        <strain evidence="6 7">FJG1</strain>
    </source>
</reference>
<keyword evidence="7" id="KW-1185">Reference proteome</keyword>
<dbReference type="Gene3D" id="3.40.50.300">
    <property type="entry name" value="P-loop containing nucleotide triphosphate hydrolases"/>
    <property type="match status" value="1"/>
</dbReference>
<dbReference type="SUPFAM" id="SSF52540">
    <property type="entry name" value="P-loop containing nucleoside triphosphate hydrolases"/>
    <property type="match status" value="1"/>
</dbReference>
<dbReference type="SMART" id="SM00382">
    <property type="entry name" value="AAA"/>
    <property type="match status" value="1"/>
</dbReference>
<dbReference type="EMBL" id="CP014476">
    <property type="protein sequence ID" value="AMK78822.1"/>
    <property type="molecule type" value="Genomic_DNA"/>
</dbReference>
<dbReference type="Pfam" id="PF00005">
    <property type="entry name" value="ABC_tran"/>
    <property type="match status" value="1"/>
</dbReference>
<dbReference type="GO" id="GO:0005524">
    <property type="term" value="F:ATP binding"/>
    <property type="evidence" value="ECO:0007669"/>
    <property type="project" value="UniProtKB-KW"/>
</dbReference>
<dbReference type="CDD" id="cd03230">
    <property type="entry name" value="ABC_DR_subfamily_A"/>
    <property type="match status" value="1"/>
</dbReference>
<proteinExistence type="inferred from homology"/>
<evidence type="ECO:0000313" key="6">
    <source>
        <dbReference type="EMBL" id="AMK78822.1"/>
    </source>
</evidence>
<keyword evidence="2" id="KW-0813">Transport</keyword>
<evidence type="ECO:0000256" key="1">
    <source>
        <dbReference type="ARBA" id="ARBA00005417"/>
    </source>
</evidence>
<dbReference type="KEGG" id="mdn:JT25_020410"/>
<accession>A0A140E5Z8</accession>
<dbReference type="InterPro" id="IPR003593">
    <property type="entry name" value="AAA+_ATPase"/>
</dbReference>
<dbReference type="InterPro" id="IPR027417">
    <property type="entry name" value="P-loop_NTPase"/>
</dbReference>
<evidence type="ECO:0000313" key="7">
    <source>
        <dbReference type="Proteomes" id="UP000030512"/>
    </source>
</evidence>
<dbReference type="PANTHER" id="PTHR43335">
    <property type="entry name" value="ABC TRANSPORTER, ATP-BINDING PROTEIN"/>
    <property type="match status" value="1"/>
</dbReference>
<evidence type="ECO:0000256" key="2">
    <source>
        <dbReference type="ARBA" id="ARBA00022448"/>
    </source>
</evidence>
<dbReference type="OrthoDB" id="9781337at2"/>
<feature type="domain" description="ABC transporter" evidence="5">
    <location>
        <begin position="2"/>
        <end position="232"/>
    </location>
</feature>
<evidence type="ECO:0000256" key="3">
    <source>
        <dbReference type="ARBA" id="ARBA00022741"/>
    </source>
</evidence>
<evidence type="ECO:0000259" key="5">
    <source>
        <dbReference type="PROSITE" id="PS50893"/>
    </source>
</evidence>
<keyword evidence="4" id="KW-0067">ATP-binding</keyword>
<dbReference type="PROSITE" id="PS50893">
    <property type="entry name" value="ABC_TRANSPORTER_2"/>
    <property type="match status" value="1"/>
</dbReference>